<feature type="domain" description="Sushi" evidence="6">
    <location>
        <begin position="706"/>
        <end position="767"/>
    </location>
</feature>
<dbReference type="PANTHER" id="PTHR45785:SF2">
    <property type="entry name" value="COMPLEMENT FACTOR H-RELATED"/>
    <property type="match status" value="1"/>
</dbReference>
<proteinExistence type="predicted"/>
<feature type="domain" description="Sushi" evidence="6">
    <location>
        <begin position="204"/>
        <end position="264"/>
    </location>
</feature>
<keyword evidence="2 5" id="KW-0768">Sushi</keyword>
<feature type="disulfide bond" evidence="5">
    <location>
        <begin position="799"/>
        <end position="826"/>
    </location>
</feature>
<evidence type="ECO:0000313" key="7">
    <source>
        <dbReference type="Ensembl" id="ENSTRUP00000080688.1"/>
    </source>
</evidence>
<dbReference type="Pfam" id="PF00084">
    <property type="entry name" value="Sushi"/>
    <property type="match status" value="13"/>
</dbReference>
<feature type="domain" description="Sushi" evidence="6">
    <location>
        <begin position="893"/>
        <end position="955"/>
    </location>
</feature>
<dbReference type="AlphaFoldDB" id="A0A674P4S8"/>
<evidence type="ECO:0000256" key="5">
    <source>
        <dbReference type="PROSITE-ProRule" id="PRU00302"/>
    </source>
</evidence>
<feature type="domain" description="Sushi" evidence="6">
    <location>
        <begin position="82"/>
        <end position="142"/>
    </location>
</feature>
<evidence type="ECO:0000313" key="8">
    <source>
        <dbReference type="Proteomes" id="UP000005226"/>
    </source>
</evidence>
<dbReference type="GeneTree" id="ENSGT00940000154386"/>
<feature type="domain" description="Sushi" evidence="6">
    <location>
        <begin position="390"/>
        <end position="448"/>
    </location>
</feature>
<reference evidence="7 8" key="1">
    <citation type="journal article" date="2011" name="Genome Biol. Evol.">
        <title>Integration of the genetic map and genome assembly of fugu facilitates insights into distinct features of genome evolution in teleosts and mammals.</title>
        <authorList>
            <person name="Kai W."/>
            <person name="Kikuchi K."/>
            <person name="Tohari S."/>
            <person name="Chew A.K."/>
            <person name="Tay A."/>
            <person name="Fujiwara A."/>
            <person name="Hosoya S."/>
            <person name="Suetake H."/>
            <person name="Naruse K."/>
            <person name="Brenner S."/>
            <person name="Suzuki Y."/>
            <person name="Venkatesh B."/>
        </authorList>
    </citation>
    <scope>NUCLEOTIDE SEQUENCE [LARGE SCALE GENOMIC DNA]</scope>
</reference>
<reference evidence="7" key="2">
    <citation type="submission" date="2025-08" db="UniProtKB">
        <authorList>
            <consortium name="Ensembl"/>
        </authorList>
    </citation>
    <scope>IDENTIFICATION</scope>
</reference>
<dbReference type="InterPro" id="IPR035976">
    <property type="entry name" value="Sushi/SCR/CCP_sf"/>
</dbReference>
<dbReference type="InterPro" id="IPR051503">
    <property type="entry name" value="ComplSys_Reg/VirEntry_Med"/>
</dbReference>
<keyword evidence="8" id="KW-1185">Reference proteome</keyword>
<dbReference type="CDD" id="cd00033">
    <property type="entry name" value="CCP"/>
    <property type="match status" value="11"/>
</dbReference>
<name>A0A674P4S8_TAKRU</name>
<evidence type="ECO:0000256" key="1">
    <source>
        <dbReference type="ARBA" id="ARBA00004328"/>
    </source>
</evidence>
<dbReference type="SUPFAM" id="SSF57535">
    <property type="entry name" value="Complement control module/SCR domain"/>
    <property type="match status" value="15"/>
</dbReference>
<evidence type="ECO:0000256" key="2">
    <source>
        <dbReference type="ARBA" id="ARBA00022659"/>
    </source>
</evidence>
<dbReference type="Ensembl" id="ENSTRUT00000071153.1">
    <property type="protein sequence ID" value="ENSTRUP00000080688.1"/>
    <property type="gene ID" value="ENSTRUG00000023447.2"/>
</dbReference>
<feature type="domain" description="Sushi" evidence="6">
    <location>
        <begin position="829"/>
        <end position="892"/>
    </location>
</feature>
<evidence type="ECO:0000259" key="6">
    <source>
        <dbReference type="PROSITE" id="PS50923"/>
    </source>
</evidence>
<feature type="domain" description="Sushi" evidence="6">
    <location>
        <begin position="1020"/>
        <end position="1078"/>
    </location>
</feature>
<reference evidence="7" key="3">
    <citation type="submission" date="2025-09" db="UniProtKB">
        <authorList>
            <consortium name="Ensembl"/>
        </authorList>
    </citation>
    <scope>IDENTIFICATION</scope>
</reference>
<dbReference type="InParanoid" id="A0A674P4S8"/>
<feature type="domain" description="Sushi" evidence="6">
    <location>
        <begin position="616"/>
        <end position="675"/>
    </location>
</feature>
<protein>
    <recommendedName>
        <fullName evidence="6">Sushi domain-containing protein</fullName>
    </recommendedName>
</protein>
<dbReference type="PROSITE" id="PS50923">
    <property type="entry name" value="SUSHI"/>
    <property type="match status" value="14"/>
</dbReference>
<feature type="domain" description="Sushi" evidence="6">
    <location>
        <begin position="768"/>
        <end position="828"/>
    </location>
</feature>
<dbReference type="Gene3D" id="2.10.70.10">
    <property type="entry name" value="Complement Module, domain 1"/>
    <property type="match status" value="17"/>
</dbReference>
<dbReference type="SMART" id="SM00032">
    <property type="entry name" value="CCP"/>
    <property type="match status" value="16"/>
</dbReference>
<feature type="disulfide bond" evidence="5">
    <location>
        <begin position="145"/>
        <end position="188"/>
    </location>
</feature>
<sequence>NQTITYRNTLYNLRNVCPTDCQRESFLRSRLYDSNFDISTLESTYANRREVRVPCNIGHSGFFKLVCNDGEWTSKGKPCRPISCGHPGDAQFAEFQLVEGEDFVFGSKVVYTCHKGYQMVSRINYRRCFVEGWDGVVPVCEAQQCPFIRVDNNVFVNGDPEEATFGNVIRFSCKSKLDILEGPSEIYCNEEGEWSGRAPKCKKLMCLVPEIENGYITEEAREYSENEILYFSCNEKFKRREDRPSKCTKVGMRAEWSPTPECEPTKCVLQLPPLKGTTYEPAFKSVFVPGETLRVTCEGRFWIFSSRETVAETTCNDDGQWTINPVCKEVVCTNEREYNVRRWDVWWGQRIVMGATVEYSCIADYESSDGSNLAKCTREGWKPKPLCQEITCNRKYYSYAVIEGTDKSVYKYNEQVDYVCNNGYVGRFTLTCGKGRWKGTQSWKPCNRPELMDANIRGADKQSYSNNEKIQYVCTYSQEVREAKCEEGVWTGITKCSGMEPVIPHGFAVGAQGDKLTYTCDEGYKLFNKGWWGEATCVNHLWSGLEQCIGEMQCGEIPAIANGEALTIQKPYDENESTEIRCNEGFEAQVTRLSCHEGEWSSDGSQLNTICTARASNCDAPPKVDNAIITTTYKNNYLTDSEVVYECRNKYMLVGEGSLRCLGRKWEEKNITCLPKIVPKCPNSEQSDWLFKKISAREEKQKTKDVTCSQPPAVEHAHVSEDTRKSEYLEGDVVYFSCETGYISGLSISSRCTARGWEIIRRGECYLKPCVLPEETANGYYELIKGEEFVFGSIIQYFCNEGYQMVSRVDTRTCMFDKWTNHVPVCEPSKCNLPPEDGQVVVKGLPENNQAILPDRFLRFSCEVPGKYLNGSSLLVCGKDGQWDKPFPTCEDITCDAEEMHNFLRAWGLPRENGKMKIGHKLQFECVNGFALDGRGELTCLENGKWDAPFPTCSENCRITDVPWSVGIISGHRRYSQVRKGQIVKFSCKGPATFLHGTSEVECLDNGQWSQPFPTCGGPLKCGRPPGLENGDLREILQYEYQHGARVEYACQNLYVLAGSPYTTCHNGKWVGSMRCLKPCVVTAADMRRRNIDFRDKRGQERMYAAHNDRITFRCTYGTPGWAVNMGRYCNDGVMVLPTCS</sequence>
<evidence type="ECO:0000256" key="3">
    <source>
        <dbReference type="ARBA" id="ARBA00022729"/>
    </source>
</evidence>
<feature type="domain" description="Sushi" evidence="6">
    <location>
        <begin position="265"/>
        <end position="329"/>
    </location>
</feature>
<feature type="disulfide bond" evidence="5">
    <location>
        <begin position="618"/>
        <end position="661"/>
    </location>
</feature>
<gene>
    <name evidence="7" type="primary">LOC101077514</name>
</gene>
<organism evidence="7 8">
    <name type="scientific">Takifugu rubripes</name>
    <name type="common">Japanese pufferfish</name>
    <name type="synonym">Fugu rubripes</name>
    <dbReference type="NCBI Taxonomy" id="31033"/>
    <lineage>
        <taxon>Eukaryota</taxon>
        <taxon>Metazoa</taxon>
        <taxon>Chordata</taxon>
        <taxon>Craniata</taxon>
        <taxon>Vertebrata</taxon>
        <taxon>Euteleostomi</taxon>
        <taxon>Actinopterygii</taxon>
        <taxon>Neopterygii</taxon>
        <taxon>Teleostei</taxon>
        <taxon>Neoteleostei</taxon>
        <taxon>Acanthomorphata</taxon>
        <taxon>Eupercaria</taxon>
        <taxon>Tetraodontiformes</taxon>
        <taxon>Tetradontoidea</taxon>
        <taxon>Tetraodontidae</taxon>
        <taxon>Takifugu</taxon>
    </lineage>
</organism>
<feature type="disulfide bond" evidence="5">
    <location>
        <begin position="1022"/>
        <end position="1065"/>
    </location>
</feature>
<feature type="domain" description="Sushi" evidence="6">
    <location>
        <begin position="143"/>
        <end position="203"/>
    </location>
</feature>
<keyword evidence="3" id="KW-0732">Signal</keyword>
<dbReference type="OMA" id="NIMTCTE"/>
<accession>A0A674P4S8</accession>
<feature type="domain" description="Sushi" evidence="6">
    <location>
        <begin position="330"/>
        <end position="389"/>
    </location>
</feature>
<feature type="disulfide bond" evidence="5">
    <location>
        <begin position="738"/>
        <end position="765"/>
    </location>
</feature>
<feature type="disulfide bond" evidence="5">
    <location>
        <begin position="926"/>
        <end position="953"/>
    </location>
</feature>
<feature type="domain" description="Sushi" evidence="6">
    <location>
        <begin position="552"/>
        <end position="613"/>
    </location>
</feature>
<evidence type="ECO:0000256" key="4">
    <source>
        <dbReference type="ARBA" id="ARBA00023157"/>
    </source>
</evidence>
<dbReference type="Proteomes" id="UP000005226">
    <property type="component" value="Chromosome 20"/>
</dbReference>
<comment type="subcellular location">
    <subcellularLocation>
        <location evidence="1">Virion</location>
    </subcellularLocation>
</comment>
<dbReference type="InterPro" id="IPR000436">
    <property type="entry name" value="Sushi_SCR_CCP_dom"/>
</dbReference>
<feature type="domain" description="Sushi" evidence="6">
    <location>
        <begin position="958"/>
        <end position="1018"/>
    </location>
</feature>
<comment type="caution">
    <text evidence="5">Lacks conserved residue(s) required for the propagation of feature annotation.</text>
</comment>
<keyword evidence="4 5" id="KW-1015">Disulfide bond</keyword>
<dbReference type="PANTHER" id="PTHR45785">
    <property type="entry name" value="COMPLEMENT FACTOR H-RELATED"/>
    <property type="match status" value="1"/>
</dbReference>
<feature type="disulfide bond" evidence="5">
    <location>
        <begin position="113"/>
        <end position="140"/>
    </location>
</feature>